<dbReference type="RefSeq" id="WP_133398182.1">
    <property type="nucleotide sequence ID" value="NZ_SNAA01000033.1"/>
</dbReference>
<dbReference type="InterPro" id="IPR001123">
    <property type="entry name" value="LeuE-type"/>
</dbReference>
<keyword evidence="3 6" id="KW-0812">Transmembrane</keyword>
<keyword evidence="5 6" id="KW-0472">Membrane</keyword>
<feature type="transmembrane region" description="Helical" evidence="6">
    <location>
        <begin position="119"/>
        <end position="138"/>
    </location>
</feature>
<organism evidence="8 9">
    <name type="scientific">Palleronia sediminis</name>
    <dbReference type="NCBI Taxonomy" id="2547833"/>
    <lineage>
        <taxon>Bacteria</taxon>
        <taxon>Pseudomonadati</taxon>
        <taxon>Pseudomonadota</taxon>
        <taxon>Alphaproteobacteria</taxon>
        <taxon>Rhodobacterales</taxon>
        <taxon>Roseobacteraceae</taxon>
        <taxon>Palleronia</taxon>
    </lineage>
</organism>
<evidence type="ECO:0000313" key="9">
    <source>
        <dbReference type="Proteomes" id="UP000295701"/>
    </source>
</evidence>
<evidence type="ECO:0000256" key="2">
    <source>
        <dbReference type="ARBA" id="ARBA00022475"/>
    </source>
</evidence>
<keyword evidence="2" id="KW-1003">Cell membrane</keyword>
<evidence type="ECO:0000256" key="1">
    <source>
        <dbReference type="ARBA" id="ARBA00004651"/>
    </source>
</evidence>
<proteinExistence type="predicted"/>
<accession>A0A4R5ZXJ6</accession>
<dbReference type="GO" id="GO:0005886">
    <property type="term" value="C:plasma membrane"/>
    <property type="evidence" value="ECO:0007669"/>
    <property type="project" value="UniProtKB-SubCell"/>
</dbReference>
<evidence type="ECO:0000256" key="6">
    <source>
        <dbReference type="SAM" id="Phobius"/>
    </source>
</evidence>
<name>A0A4R5ZXJ6_9RHOB</name>
<evidence type="ECO:0000313" key="8">
    <source>
        <dbReference type="EMBL" id="TDL74148.1"/>
    </source>
</evidence>
<evidence type="ECO:0000256" key="5">
    <source>
        <dbReference type="ARBA" id="ARBA00023136"/>
    </source>
</evidence>
<dbReference type="EMBL" id="SNAA01000033">
    <property type="protein sequence ID" value="TDL74148.1"/>
    <property type="molecule type" value="Genomic_DNA"/>
</dbReference>
<sequence length="219" mass="22735">MTDILFLLAPVLAAALVAQASPGPATLAISREAMLHGRKAGVALALGVTTGSWIWSAVAAGGMSAIILASEWAIIGLRFAAAVYLGWLAFKSAKAALRTEATSGAPSSPRTSGSYIRGLLIHLTNPKAILFFGALYAFGLPVGATGGTVLMIAGAVALQSILIFVGLALLFSHRRIAEGYWRFRRVFESVFAAVFGSAAASFLVSAVQSLFARLQRVPG</sequence>
<comment type="subcellular location">
    <subcellularLocation>
        <location evidence="1">Cell membrane</location>
        <topology evidence="1">Multi-pass membrane protein</topology>
    </subcellularLocation>
</comment>
<reference evidence="8 9" key="1">
    <citation type="submission" date="2019-03" db="EMBL/GenBank/DDBJ databases">
        <title>Primorskyibacter sp. SS33 isolated from sediments.</title>
        <authorList>
            <person name="Xunke S."/>
        </authorList>
    </citation>
    <scope>NUCLEOTIDE SEQUENCE [LARGE SCALE GENOMIC DNA]</scope>
    <source>
        <strain evidence="8 9">SS33</strain>
    </source>
</reference>
<dbReference type="PANTHER" id="PTHR30086:SF20">
    <property type="entry name" value="ARGININE EXPORTER PROTEIN ARGO-RELATED"/>
    <property type="match status" value="1"/>
</dbReference>
<gene>
    <name evidence="8" type="ORF">E2L08_16465</name>
</gene>
<dbReference type="Proteomes" id="UP000295701">
    <property type="component" value="Unassembled WGS sequence"/>
</dbReference>
<keyword evidence="7" id="KW-0732">Signal</keyword>
<dbReference type="GO" id="GO:0015171">
    <property type="term" value="F:amino acid transmembrane transporter activity"/>
    <property type="evidence" value="ECO:0007669"/>
    <property type="project" value="TreeGrafter"/>
</dbReference>
<dbReference type="OrthoDB" id="7659099at2"/>
<comment type="caution">
    <text evidence="8">The sequence shown here is derived from an EMBL/GenBank/DDBJ whole genome shotgun (WGS) entry which is preliminary data.</text>
</comment>
<dbReference type="AlphaFoldDB" id="A0A4R5ZXJ6"/>
<evidence type="ECO:0000256" key="3">
    <source>
        <dbReference type="ARBA" id="ARBA00022692"/>
    </source>
</evidence>
<feature type="chain" id="PRO_5020332243" evidence="7">
    <location>
        <begin position="21"/>
        <end position="219"/>
    </location>
</feature>
<keyword evidence="4 6" id="KW-1133">Transmembrane helix</keyword>
<feature type="transmembrane region" description="Helical" evidence="6">
    <location>
        <begin position="190"/>
        <end position="211"/>
    </location>
</feature>
<feature type="transmembrane region" description="Helical" evidence="6">
    <location>
        <begin position="44"/>
        <end position="69"/>
    </location>
</feature>
<feature type="transmembrane region" description="Helical" evidence="6">
    <location>
        <begin position="150"/>
        <end position="170"/>
    </location>
</feature>
<evidence type="ECO:0000256" key="7">
    <source>
        <dbReference type="SAM" id="SignalP"/>
    </source>
</evidence>
<keyword evidence="9" id="KW-1185">Reference proteome</keyword>
<dbReference type="PANTHER" id="PTHR30086">
    <property type="entry name" value="ARGININE EXPORTER PROTEIN ARGO"/>
    <property type="match status" value="1"/>
</dbReference>
<dbReference type="Pfam" id="PF01810">
    <property type="entry name" value="LysE"/>
    <property type="match status" value="1"/>
</dbReference>
<feature type="signal peptide" evidence="7">
    <location>
        <begin position="1"/>
        <end position="20"/>
    </location>
</feature>
<evidence type="ECO:0000256" key="4">
    <source>
        <dbReference type="ARBA" id="ARBA00022989"/>
    </source>
</evidence>
<protein>
    <submittedName>
        <fullName evidence="8">LysE family translocator</fullName>
    </submittedName>
</protein>